<dbReference type="EC" id="5.6.2.4" evidence="9"/>
<dbReference type="SUPFAM" id="SSF52540">
    <property type="entry name" value="P-loop containing nucleoside triphosphate hydrolases"/>
    <property type="match status" value="1"/>
</dbReference>
<dbReference type="EMBL" id="JANAWD010000498">
    <property type="protein sequence ID" value="KAJ3478605.1"/>
    <property type="molecule type" value="Genomic_DNA"/>
</dbReference>
<dbReference type="PROSITE" id="PS51217">
    <property type="entry name" value="UVRD_HELICASE_CTER"/>
    <property type="match status" value="1"/>
</dbReference>
<evidence type="ECO:0000313" key="16">
    <source>
        <dbReference type="Proteomes" id="UP001212997"/>
    </source>
</evidence>
<evidence type="ECO:0000256" key="1">
    <source>
        <dbReference type="ARBA" id="ARBA00009922"/>
    </source>
</evidence>
<dbReference type="Gene3D" id="1.10.10.160">
    <property type="match status" value="1"/>
</dbReference>
<keyword evidence="4 11" id="KW-0347">Helicase</keyword>
<feature type="compositionally biased region" description="Polar residues" evidence="12">
    <location>
        <begin position="824"/>
        <end position="840"/>
    </location>
</feature>
<dbReference type="InterPro" id="IPR013986">
    <property type="entry name" value="DExx_box_DNA_helicase_dom_sf"/>
</dbReference>
<evidence type="ECO:0000259" key="14">
    <source>
        <dbReference type="PROSITE" id="PS51217"/>
    </source>
</evidence>
<dbReference type="CDD" id="cd17932">
    <property type="entry name" value="DEXQc_UvrD"/>
    <property type="match status" value="1"/>
</dbReference>
<dbReference type="InterPro" id="IPR000212">
    <property type="entry name" value="DNA_helicase_UvrD/REP"/>
</dbReference>
<sequence length="1073" mass="118536">MRASFTDGLNPAQLQAVTHDPKIPLQILAGPGSGKTKVLTSRIAYLISHHRIRPSSICAVTFTNKAANEMRERLTKLIGKEKTEAIKLGTFHALCARFLRKHYKVVGLEGNFTVCDSDESKKIVKKLLGPYKKQLEDLEVSLQEGTVLSRISKAKAKGLRPADVLSAVKVPKKGSVKGTERAMEENRYDFIERVVAEIYRDYQKQLTRNNSLDFDDLLVFGVRLLKDNSKVGKWCKHVLVDEFQDTNTMQYELMVYIAKAQRCVTIVGDPDQSIYGWRSAEVRNLKNMIRGYHRSPDTTSIADMHLILDFPGTEQILLEQNYRSTGSILAASVAIVSQDRSRIPKTLRSTHQTGPRPFLRVIPMDESRFVAAEIKRLIAYSGGMLTWNDFVILLRYNSLSRQFEKAFMNETIPYRVLAGQRFFERAEVKDILAYLQIIDNPQYLPAFSRCINVPSRTIGEKSVSEILMKAAKMNMSPMEALERICDGKTPDIKPAVKRKAAPFIKAIRELRKLAIDGSLPAVLIGRLVELIEYRDYLTKTQPDADSRWDNVEELMNFAAECDASVRTSERPALSVKKPDDDTEWIDGMEEVDQDLVDDESDGLAETPLRAFLQATTLSTDTEGQDGDKKKEAVIISTCHAAKGLEWPVVFIPAVEKGVFPSARAEDVEEERRLLYVACTRAQGLLYLTHSQNRMVAGEVKASEASEFVTKINNDTVFTSELPGLDRREMSVLATVWQRSLPKEGEVKRRVEIYNRDCNHPLWQDNRPPRSHGHYSHATGNPKSSGYEVPTTISTGFTSARASLQQQLGKPPGGEKQPSRAPLSPSKTTILNTTVTSSKTSGFGKPNSWAAHSGNGRNGTASTSRGRSNSQNTGILGSQSTPILIEEFSSPPPIESSQLSRRYGTTPLAKDPPTEDANMASLTGLSSSSTPTSSARRISNKPSGKGKSGRPGPSSPIKSYFSKIPGTISPPRSTTRTMGSNAANASLDARNPTSLQPNTRRTPSNEKPNHTGTARSVPGFKSAMGPSDDQRLLPNSSTSVGNAFSVPQLIGKRRLGMGRTTGGYPNKKFKAPIS</sequence>
<keyword evidence="3 11" id="KW-0378">Hydrolase</keyword>
<feature type="region of interest" description="Disordered" evidence="12">
    <location>
        <begin position="803"/>
        <end position="1073"/>
    </location>
</feature>
<dbReference type="InterPro" id="IPR014016">
    <property type="entry name" value="UvrD-like_ATP-bd"/>
</dbReference>
<keyword evidence="5 11" id="KW-0067">ATP-binding</keyword>
<proteinExistence type="inferred from homology"/>
<evidence type="ECO:0000256" key="3">
    <source>
        <dbReference type="ARBA" id="ARBA00022801"/>
    </source>
</evidence>
<feature type="compositionally biased region" description="Polar residues" evidence="12">
    <location>
        <begin position="969"/>
        <end position="983"/>
    </location>
</feature>
<dbReference type="GO" id="GO:0043138">
    <property type="term" value="F:3'-5' DNA helicase activity"/>
    <property type="evidence" value="ECO:0007669"/>
    <property type="project" value="UniProtKB-EC"/>
</dbReference>
<gene>
    <name evidence="15" type="ORF">NLI96_g9642</name>
</gene>
<keyword evidence="16" id="KW-1185">Reference proteome</keyword>
<feature type="domain" description="UvrD-like helicase C-terminal" evidence="14">
    <location>
        <begin position="326"/>
        <end position="643"/>
    </location>
</feature>
<evidence type="ECO:0000256" key="2">
    <source>
        <dbReference type="ARBA" id="ARBA00022741"/>
    </source>
</evidence>
<dbReference type="Proteomes" id="UP001212997">
    <property type="component" value="Unassembled WGS sequence"/>
</dbReference>
<dbReference type="Gene3D" id="1.10.486.10">
    <property type="entry name" value="PCRA, domain 4"/>
    <property type="match status" value="1"/>
</dbReference>
<comment type="similarity">
    <text evidence="1">Belongs to the helicase family. UvrD subfamily.</text>
</comment>
<comment type="caution">
    <text evidence="15">The sequence shown here is derived from an EMBL/GenBank/DDBJ whole genome shotgun (WGS) entry which is preliminary data.</text>
</comment>
<dbReference type="PROSITE" id="PS51198">
    <property type="entry name" value="UVRD_HELICASE_ATP_BIND"/>
    <property type="match status" value="1"/>
</dbReference>
<evidence type="ECO:0000256" key="7">
    <source>
        <dbReference type="ARBA" id="ARBA00023235"/>
    </source>
</evidence>
<feature type="compositionally biased region" description="Low complexity" evidence="12">
    <location>
        <begin position="920"/>
        <end position="958"/>
    </location>
</feature>
<reference evidence="15" key="1">
    <citation type="submission" date="2022-07" db="EMBL/GenBank/DDBJ databases">
        <title>Genome Sequence of Physisporinus lineatus.</title>
        <authorList>
            <person name="Buettner E."/>
        </authorList>
    </citation>
    <scope>NUCLEOTIDE SEQUENCE</scope>
    <source>
        <strain evidence="15">VT162</strain>
    </source>
</reference>
<dbReference type="PANTHER" id="PTHR11070">
    <property type="entry name" value="UVRD / RECB / PCRA DNA HELICASE FAMILY MEMBER"/>
    <property type="match status" value="1"/>
</dbReference>
<feature type="binding site" evidence="11">
    <location>
        <begin position="29"/>
        <end position="36"/>
    </location>
    <ligand>
        <name>ATP</name>
        <dbReference type="ChEBI" id="CHEBI:30616"/>
    </ligand>
</feature>
<feature type="region of interest" description="Disordered" evidence="12">
    <location>
        <begin position="758"/>
        <end position="791"/>
    </location>
</feature>
<evidence type="ECO:0000256" key="11">
    <source>
        <dbReference type="PROSITE-ProRule" id="PRU00560"/>
    </source>
</evidence>
<feature type="compositionally biased region" description="Polar residues" evidence="12">
    <location>
        <begin position="990"/>
        <end position="1001"/>
    </location>
</feature>
<dbReference type="Pfam" id="PF13361">
    <property type="entry name" value="UvrD_C"/>
    <property type="match status" value="1"/>
</dbReference>
<dbReference type="AlphaFoldDB" id="A0AAD5YF10"/>
<evidence type="ECO:0000256" key="9">
    <source>
        <dbReference type="ARBA" id="ARBA00034808"/>
    </source>
</evidence>
<feature type="domain" description="UvrD-like helicase ATP-binding" evidence="13">
    <location>
        <begin position="8"/>
        <end position="325"/>
    </location>
</feature>
<evidence type="ECO:0000256" key="12">
    <source>
        <dbReference type="SAM" id="MobiDB-lite"/>
    </source>
</evidence>
<feature type="compositionally biased region" description="Polar residues" evidence="12">
    <location>
        <begin position="857"/>
        <end position="880"/>
    </location>
</feature>
<dbReference type="GO" id="GO:0003677">
    <property type="term" value="F:DNA binding"/>
    <property type="evidence" value="ECO:0007669"/>
    <property type="project" value="UniProtKB-KW"/>
</dbReference>
<dbReference type="CDD" id="cd18807">
    <property type="entry name" value="SF1_C_UvrD"/>
    <property type="match status" value="1"/>
</dbReference>
<organism evidence="15 16">
    <name type="scientific">Meripilus lineatus</name>
    <dbReference type="NCBI Taxonomy" id="2056292"/>
    <lineage>
        <taxon>Eukaryota</taxon>
        <taxon>Fungi</taxon>
        <taxon>Dikarya</taxon>
        <taxon>Basidiomycota</taxon>
        <taxon>Agaricomycotina</taxon>
        <taxon>Agaricomycetes</taxon>
        <taxon>Polyporales</taxon>
        <taxon>Meripilaceae</taxon>
        <taxon>Meripilus</taxon>
    </lineage>
</organism>
<evidence type="ECO:0000256" key="8">
    <source>
        <dbReference type="ARBA" id="ARBA00034617"/>
    </source>
</evidence>
<feature type="compositionally biased region" description="Polar residues" evidence="12">
    <location>
        <begin position="1032"/>
        <end position="1041"/>
    </location>
</feature>
<dbReference type="GO" id="GO:0000725">
    <property type="term" value="P:recombinational repair"/>
    <property type="evidence" value="ECO:0007669"/>
    <property type="project" value="TreeGrafter"/>
</dbReference>
<evidence type="ECO:0000256" key="10">
    <source>
        <dbReference type="ARBA" id="ARBA00048988"/>
    </source>
</evidence>
<comment type="catalytic activity">
    <reaction evidence="10">
        <text>ATP + H2O = ADP + phosphate + H(+)</text>
        <dbReference type="Rhea" id="RHEA:13065"/>
        <dbReference type="ChEBI" id="CHEBI:15377"/>
        <dbReference type="ChEBI" id="CHEBI:15378"/>
        <dbReference type="ChEBI" id="CHEBI:30616"/>
        <dbReference type="ChEBI" id="CHEBI:43474"/>
        <dbReference type="ChEBI" id="CHEBI:456216"/>
        <dbReference type="EC" id="5.6.2.4"/>
    </reaction>
</comment>
<name>A0AAD5YF10_9APHY</name>
<dbReference type="Pfam" id="PF00580">
    <property type="entry name" value="UvrD-helicase"/>
    <property type="match status" value="1"/>
</dbReference>
<dbReference type="GO" id="GO:0005634">
    <property type="term" value="C:nucleus"/>
    <property type="evidence" value="ECO:0007669"/>
    <property type="project" value="TreeGrafter"/>
</dbReference>
<evidence type="ECO:0000256" key="4">
    <source>
        <dbReference type="ARBA" id="ARBA00022806"/>
    </source>
</evidence>
<evidence type="ECO:0000259" key="13">
    <source>
        <dbReference type="PROSITE" id="PS51198"/>
    </source>
</evidence>
<keyword evidence="7" id="KW-0413">Isomerase</keyword>
<accession>A0AAD5YF10</accession>
<dbReference type="InterPro" id="IPR027417">
    <property type="entry name" value="P-loop_NTPase"/>
</dbReference>
<dbReference type="Gene3D" id="3.40.50.300">
    <property type="entry name" value="P-loop containing nucleotide triphosphate hydrolases"/>
    <property type="match status" value="2"/>
</dbReference>
<protein>
    <recommendedName>
        <fullName evidence="9">DNA 3'-5' helicase</fullName>
        <ecNumber evidence="9">5.6.2.4</ecNumber>
    </recommendedName>
</protein>
<dbReference type="InterPro" id="IPR014017">
    <property type="entry name" value="DNA_helicase_UvrD-like_C"/>
</dbReference>
<dbReference type="GO" id="GO:0005524">
    <property type="term" value="F:ATP binding"/>
    <property type="evidence" value="ECO:0007669"/>
    <property type="project" value="UniProtKB-UniRule"/>
</dbReference>
<dbReference type="GO" id="GO:0016787">
    <property type="term" value="F:hydrolase activity"/>
    <property type="evidence" value="ECO:0007669"/>
    <property type="project" value="UniProtKB-UniRule"/>
</dbReference>
<dbReference type="PANTHER" id="PTHR11070:SF2">
    <property type="entry name" value="ATP-DEPENDENT DNA HELICASE SRS2"/>
    <property type="match status" value="1"/>
</dbReference>
<evidence type="ECO:0000313" key="15">
    <source>
        <dbReference type="EMBL" id="KAJ3478605.1"/>
    </source>
</evidence>
<comment type="catalytic activity">
    <reaction evidence="8">
        <text>Couples ATP hydrolysis with the unwinding of duplex DNA by translocating in the 3'-5' direction.</text>
        <dbReference type="EC" id="5.6.2.4"/>
    </reaction>
</comment>
<keyword evidence="2 11" id="KW-0547">Nucleotide-binding</keyword>
<evidence type="ECO:0000256" key="6">
    <source>
        <dbReference type="ARBA" id="ARBA00023125"/>
    </source>
</evidence>
<evidence type="ECO:0000256" key="5">
    <source>
        <dbReference type="ARBA" id="ARBA00022840"/>
    </source>
</evidence>
<keyword evidence="6" id="KW-0238">DNA-binding</keyword>